<dbReference type="AlphaFoldDB" id="A0A0B7N3G6"/>
<proteinExistence type="predicted"/>
<keyword evidence="3" id="KW-1185">Reference proteome</keyword>
<dbReference type="STRING" id="35722.A0A0B7N3G6"/>
<evidence type="ECO:0000313" key="3">
    <source>
        <dbReference type="Proteomes" id="UP000054107"/>
    </source>
</evidence>
<dbReference type="InterPro" id="IPR013087">
    <property type="entry name" value="Znf_C2H2_type"/>
</dbReference>
<protein>
    <recommendedName>
        <fullName evidence="1">C2H2-type domain-containing protein</fullName>
    </recommendedName>
</protein>
<sequence>MHLAAPARGRPWYGFPEGQSHTTSKEYANIINYGCPCCNQFFGSLVNLGSHIVQHDSSADRRRESSIEQTAPPVVPCILGGKGFKKLDHDTILPILPSKRSYQDEGGSSRLECTSTTAPGLNQVLAISPYRKLICQRRYVELPQELCVLLNQDWEFHS</sequence>
<gene>
    <name evidence="2" type="primary">PARPA_03565.1 scaffold 8749</name>
</gene>
<evidence type="ECO:0000259" key="1">
    <source>
        <dbReference type="PROSITE" id="PS00028"/>
    </source>
</evidence>
<evidence type="ECO:0000313" key="2">
    <source>
        <dbReference type="EMBL" id="CEP09963.1"/>
    </source>
</evidence>
<name>A0A0B7N3G6_9FUNG</name>
<feature type="domain" description="C2H2-type" evidence="1">
    <location>
        <begin position="35"/>
        <end position="55"/>
    </location>
</feature>
<dbReference type="Proteomes" id="UP000054107">
    <property type="component" value="Unassembled WGS sequence"/>
</dbReference>
<accession>A0A0B7N3G6</accession>
<organism evidence="2 3">
    <name type="scientific">Parasitella parasitica</name>
    <dbReference type="NCBI Taxonomy" id="35722"/>
    <lineage>
        <taxon>Eukaryota</taxon>
        <taxon>Fungi</taxon>
        <taxon>Fungi incertae sedis</taxon>
        <taxon>Mucoromycota</taxon>
        <taxon>Mucoromycotina</taxon>
        <taxon>Mucoromycetes</taxon>
        <taxon>Mucorales</taxon>
        <taxon>Mucorineae</taxon>
        <taxon>Mucoraceae</taxon>
        <taxon>Parasitella</taxon>
    </lineage>
</organism>
<dbReference type="OrthoDB" id="2440573at2759"/>
<dbReference type="EMBL" id="LN722920">
    <property type="protein sequence ID" value="CEP09963.1"/>
    <property type="molecule type" value="Genomic_DNA"/>
</dbReference>
<dbReference type="PROSITE" id="PS00028">
    <property type="entry name" value="ZINC_FINGER_C2H2_1"/>
    <property type="match status" value="1"/>
</dbReference>
<reference evidence="2 3" key="1">
    <citation type="submission" date="2014-09" db="EMBL/GenBank/DDBJ databases">
        <authorList>
            <person name="Ellenberger Sabrina"/>
        </authorList>
    </citation>
    <scope>NUCLEOTIDE SEQUENCE [LARGE SCALE GENOMIC DNA]</scope>
    <source>
        <strain evidence="2 3">CBS 412.66</strain>
    </source>
</reference>